<comment type="subcellular location">
    <subcellularLocation>
        <location evidence="1">Cell membrane</location>
        <topology evidence="1">Multi-pass membrane protein</topology>
    </subcellularLocation>
</comment>
<feature type="transmembrane region" description="Helical" evidence="7">
    <location>
        <begin position="266"/>
        <end position="286"/>
    </location>
</feature>
<evidence type="ECO:0000256" key="6">
    <source>
        <dbReference type="ARBA" id="ARBA00023136"/>
    </source>
</evidence>
<dbReference type="Gene3D" id="1.20.1250.20">
    <property type="entry name" value="MFS general substrate transporter like domains"/>
    <property type="match status" value="2"/>
</dbReference>
<evidence type="ECO:0000256" key="4">
    <source>
        <dbReference type="ARBA" id="ARBA00022692"/>
    </source>
</evidence>
<evidence type="ECO:0000256" key="2">
    <source>
        <dbReference type="ARBA" id="ARBA00022448"/>
    </source>
</evidence>
<dbReference type="PANTHER" id="PTHR23522">
    <property type="entry name" value="BLL5896 PROTEIN"/>
    <property type="match status" value="1"/>
</dbReference>
<gene>
    <name evidence="9" type="ORF">SM124_22875</name>
</gene>
<dbReference type="InterPro" id="IPR024989">
    <property type="entry name" value="MFS_assoc_dom"/>
</dbReference>
<evidence type="ECO:0000259" key="8">
    <source>
        <dbReference type="PROSITE" id="PS50850"/>
    </source>
</evidence>
<sequence>METDVKQNLLTLKGFYLFAFLGFGGLFPLLSVYLSETVGLNGYQIGTIMSIGPIIMIFFQPLWGFVSDLTSSPIKILTITTFFTGLSALGYVFFDTYYLLLMTAILIAIFQSAIIPVSDSLSLKYTSKVKYNYGNVRLFGSLGFGIAVFVMGRLSEKHPDYIFYSFLIFLTVASMIAFKIPKEKTTAPKNLLGGVKEILTYKKFIIFLAITFLIFGPNLANNTYFGLFVEDSGGTYTGIGIAFLVAVLSEVPFMRVAGGWINRLGLLQVATIAGVVSLVRWIFYFTEPSLTLIYATAVMQGFSIGLFIPAGLQYIRDIAPVHIVATAITLYSAIGNGFGNWFCTFAGGIIYEEYSIYGVYLFFALLSLIGVFLNIWLIKEEKGSSAVQHAVS</sequence>
<feature type="transmembrane region" description="Helical" evidence="7">
    <location>
        <begin position="99"/>
        <end position="117"/>
    </location>
</feature>
<dbReference type="SUPFAM" id="SSF103473">
    <property type="entry name" value="MFS general substrate transporter"/>
    <property type="match status" value="1"/>
</dbReference>
<keyword evidence="10" id="KW-1185">Reference proteome</keyword>
<feature type="domain" description="Major facilitator superfamily (MFS) profile" evidence="8">
    <location>
        <begin position="195"/>
        <end position="392"/>
    </location>
</feature>
<feature type="transmembrane region" description="Helical" evidence="7">
    <location>
        <begin position="324"/>
        <end position="351"/>
    </location>
</feature>
<dbReference type="Proteomes" id="UP001290455">
    <property type="component" value="Unassembled WGS sequence"/>
</dbReference>
<evidence type="ECO:0000256" key="7">
    <source>
        <dbReference type="SAM" id="Phobius"/>
    </source>
</evidence>
<keyword evidence="3" id="KW-1003">Cell membrane</keyword>
<keyword evidence="5 7" id="KW-1133">Transmembrane helix</keyword>
<evidence type="ECO:0000256" key="3">
    <source>
        <dbReference type="ARBA" id="ARBA00022475"/>
    </source>
</evidence>
<feature type="transmembrane region" description="Helical" evidence="7">
    <location>
        <begin position="357"/>
        <end position="378"/>
    </location>
</feature>
<evidence type="ECO:0000313" key="10">
    <source>
        <dbReference type="Proteomes" id="UP001290455"/>
    </source>
</evidence>
<keyword evidence="4 7" id="KW-0812">Transmembrane</keyword>
<dbReference type="InterPro" id="IPR036259">
    <property type="entry name" value="MFS_trans_sf"/>
</dbReference>
<feature type="transmembrane region" description="Helical" evidence="7">
    <location>
        <begin position="40"/>
        <end position="62"/>
    </location>
</feature>
<keyword evidence="2" id="KW-0813">Transport</keyword>
<feature type="transmembrane region" description="Helical" evidence="7">
    <location>
        <begin position="138"/>
        <end position="155"/>
    </location>
</feature>
<feature type="transmembrane region" description="Helical" evidence="7">
    <location>
        <begin position="74"/>
        <end position="93"/>
    </location>
</feature>
<feature type="transmembrane region" description="Helical" evidence="7">
    <location>
        <begin position="15"/>
        <end position="34"/>
    </location>
</feature>
<feature type="transmembrane region" description="Helical" evidence="7">
    <location>
        <begin position="236"/>
        <end position="254"/>
    </location>
</feature>
<dbReference type="EMBL" id="JAXOFX010000027">
    <property type="protein sequence ID" value="MDZ5474524.1"/>
    <property type="molecule type" value="Genomic_DNA"/>
</dbReference>
<dbReference type="PROSITE" id="PS50850">
    <property type="entry name" value="MFS"/>
    <property type="match status" value="1"/>
</dbReference>
<evidence type="ECO:0000256" key="1">
    <source>
        <dbReference type="ARBA" id="ARBA00004651"/>
    </source>
</evidence>
<keyword evidence="6 7" id="KW-0472">Membrane</keyword>
<comment type="caution">
    <text evidence="9">The sequence shown here is derived from an EMBL/GenBank/DDBJ whole genome shotgun (WGS) entry which is preliminary data.</text>
</comment>
<feature type="transmembrane region" description="Helical" evidence="7">
    <location>
        <begin position="292"/>
        <end position="312"/>
    </location>
</feature>
<feature type="transmembrane region" description="Helical" evidence="7">
    <location>
        <begin position="161"/>
        <end position="178"/>
    </location>
</feature>
<name>A0ABU5J526_9BACI</name>
<reference evidence="9 10" key="1">
    <citation type="submission" date="2023-11" db="EMBL/GenBank/DDBJ databases">
        <title>Bacillus jintuensis, isolated from a mudflat on the Beibu Gulf coast.</title>
        <authorList>
            <person name="Li M."/>
        </authorList>
    </citation>
    <scope>NUCLEOTIDE SEQUENCE [LARGE SCALE GENOMIC DNA]</scope>
    <source>
        <strain evidence="9 10">31A1R</strain>
    </source>
</reference>
<proteinExistence type="predicted"/>
<accession>A0ABU5J526</accession>
<evidence type="ECO:0000256" key="5">
    <source>
        <dbReference type="ARBA" id="ARBA00022989"/>
    </source>
</evidence>
<dbReference type="Pfam" id="PF12832">
    <property type="entry name" value="MFS_1_like"/>
    <property type="match status" value="1"/>
</dbReference>
<evidence type="ECO:0000313" key="9">
    <source>
        <dbReference type="EMBL" id="MDZ5474524.1"/>
    </source>
</evidence>
<dbReference type="RefSeq" id="WP_322448806.1">
    <property type="nucleotide sequence ID" value="NZ_JAXOFX010000027.1"/>
</dbReference>
<protein>
    <submittedName>
        <fullName evidence="9">MFS transporter</fullName>
    </submittedName>
</protein>
<dbReference type="PANTHER" id="PTHR23522:SF4">
    <property type="entry name" value="NUCLEOSIDE PERMEASE NUPG-RELATED"/>
    <property type="match status" value="1"/>
</dbReference>
<feature type="transmembrane region" description="Helical" evidence="7">
    <location>
        <begin position="199"/>
        <end position="216"/>
    </location>
</feature>
<dbReference type="InterPro" id="IPR020846">
    <property type="entry name" value="MFS_dom"/>
</dbReference>
<organism evidence="9 10">
    <name type="scientific">Robertmurraya mangrovi</name>
    <dbReference type="NCBI Taxonomy" id="3098077"/>
    <lineage>
        <taxon>Bacteria</taxon>
        <taxon>Bacillati</taxon>
        <taxon>Bacillota</taxon>
        <taxon>Bacilli</taxon>
        <taxon>Bacillales</taxon>
        <taxon>Bacillaceae</taxon>
        <taxon>Robertmurraya</taxon>
    </lineage>
</organism>